<evidence type="ECO:0000256" key="1">
    <source>
        <dbReference type="SAM" id="MobiDB-lite"/>
    </source>
</evidence>
<evidence type="ECO:0000256" key="2">
    <source>
        <dbReference type="SAM" id="Phobius"/>
    </source>
</evidence>
<dbReference type="RefSeq" id="WP_245868160.1">
    <property type="nucleotide sequence ID" value="NZ_FZOR01000001.1"/>
</dbReference>
<organism evidence="3 4">
    <name type="scientific">Actinomadura meyerae</name>
    <dbReference type="NCBI Taxonomy" id="240840"/>
    <lineage>
        <taxon>Bacteria</taxon>
        <taxon>Bacillati</taxon>
        <taxon>Actinomycetota</taxon>
        <taxon>Actinomycetes</taxon>
        <taxon>Streptosporangiales</taxon>
        <taxon>Thermomonosporaceae</taxon>
        <taxon>Actinomadura</taxon>
    </lineage>
</organism>
<keyword evidence="2" id="KW-0472">Membrane</keyword>
<evidence type="ECO:0000313" key="3">
    <source>
        <dbReference type="EMBL" id="SNS21237.1"/>
    </source>
</evidence>
<protein>
    <recommendedName>
        <fullName evidence="5">ABC transporter permease</fullName>
    </recommendedName>
</protein>
<dbReference type="Proteomes" id="UP000198318">
    <property type="component" value="Unassembled WGS sequence"/>
</dbReference>
<accession>A0A239CM69</accession>
<dbReference type="AlphaFoldDB" id="A0A239CM69"/>
<keyword evidence="2" id="KW-1133">Transmembrane helix</keyword>
<dbReference type="EMBL" id="FZOR01000001">
    <property type="protein sequence ID" value="SNS21237.1"/>
    <property type="molecule type" value="Genomic_DNA"/>
</dbReference>
<proteinExistence type="predicted"/>
<name>A0A239CM69_9ACTN</name>
<feature type="region of interest" description="Disordered" evidence="1">
    <location>
        <begin position="174"/>
        <end position="205"/>
    </location>
</feature>
<evidence type="ECO:0000313" key="4">
    <source>
        <dbReference type="Proteomes" id="UP000198318"/>
    </source>
</evidence>
<keyword evidence="4" id="KW-1185">Reference proteome</keyword>
<keyword evidence="2" id="KW-0812">Transmembrane</keyword>
<reference evidence="3 4" key="1">
    <citation type="submission" date="2017-06" db="EMBL/GenBank/DDBJ databases">
        <authorList>
            <person name="Kim H.J."/>
            <person name="Triplett B.A."/>
        </authorList>
    </citation>
    <scope>NUCLEOTIDE SEQUENCE [LARGE SCALE GENOMIC DNA]</scope>
    <source>
        <strain evidence="3 4">DSM 44715</strain>
    </source>
</reference>
<feature type="transmembrane region" description="Helical" evidence="2">
    <location>
        <begin position="93"/>
        <end position="111"/>
    </location>
</feature>
<evidence type="ECO:0008006" key="5">
    <source>
        <dbReference type="Google" id="ProtNLM"/>
    </source>
</evidence>
<gene>
    <name evidence="3" type="ORF">SAMN05443665_1001505</name>
</gene>
<sequence>MRRPAGRLFATRPWATWAATTAIMALLGPLAGLLWAAAAPKVTFVIVQGEALLADPEGQGPIGTDARFALIALVAGVLCGAAAYAAGGRGNDVALLLGLAAGGCAAAVLAWRTGHLIGLGDFQDAVRHARDGTTATGVADLRARGVLVFWPVAAVGAYGLLELAVRRLPAGDVADPGAGEPDQVGGGELDLESAPAGGDVDGRER</sequence>
<feature type="transmembrane region" description="Helical" evidence="2">
    <location>
        <begin position="141"/>
        <end position="161"/>
    </location>
</feature>
<feature type="transmembrane region" description="Helical" evidence="2">
    <location>
        <begin position="66"/>
        <end position="86"/>
    </location>
</feature>